<keyword evidence="1" id="KW-1133">Transmembrane helix</keyword>
<dbReference type="Gene3D" id="3.40.50.300">
    <property type="entry name" value="P-loop containing nucleotide triphosphate hydrolases"/>
    <property type="match status" value="1"/>
</dbReference>
<keyword evidence="4" id="KW-1185">Reference proteome</keyword>
<name>A0A0C2XFU8_SERVB</name>
<dbReference type="HOGENOM" id="CLU_279531_0_0_1"/>
<organism evidence="3 4">
    <name type="scientific">Serendipita vermifera MAFF 305830</name>
    <dbReference type="NCBI Taxonomy" id="933852"/>
    <lineage>
        <taxon>Eukaryota</taxon>
        <taxon>Fungi</taxon>
        <taxon>Dikarya</taxon>
        <taxon>Basidiomycota</taxon>
        <taxon>Agaricomycotina</taxon>
        <taxon>Agaricomycetes</taxon>
        <taxon>Sebacinales</taxon>
        <taxon>Serendipitaceae</taxon>
        <taxon>Serendipita</taxon>
    </lineage>
</organism>
<dbReference type="OrthoDB" id="3248936at2759"/>
<dbReference type="InterPro" id="IPR027417">
    <property type="entry name" value="P-loop_NTPase"/>
</dbReference>
<dbReference type="SUPFAM" id="SSF52540">
    <property type="entry name" value="P-loop containing nucleoside triphosphate hydrolases"/>
    <property type="match status" value="1"/>
</dbReference>
<evidence type="ECO:0000259" key="2">
    <source>
        <dbReference type="Pfam" id="PF00350"/>
    </source>
</evidence>
<gene>
    <name evidence="3" type="ORF">M408DRAFT_329631</name>
</gene>
<dbReference type="Proteomes" id="UP000054097">
    <property type="component" value="Unassembled WGS sequence"/>
</dbReference>
<evidence type="ECO:0000313" key="3">
    <source>
        <dbReference type="EMBL" id="KIM27962.1"/>
    </source>
</evidence>
<reference evidence="3 4" key="1">
    <citation type="submission" date="2014-04" db="EMBL/GenBank/DDBJ databases">
        <authorList>
            <consortium name="DOE Joint Genome Institute"/>
            <person name="Kuo A."/>
            <person name="Zuccaro A."/>
            <person name="Kohler A."/>
            <person name="Nagy L.G."/>
            <person name="Floudas D."/>
            <person name="Copeland A."/>
            <person name="Barry K.W."/>
            <person name="Cichocki N."/>
            <person name="Veneault-Fourrey C."/>
            <person name="LaButti K."/>
            <person name="Lindquist E.A."/>
            <person name="Lipzen A."/>
            <person name="Lundell T."/>
            <person name="Morin E."/>
            <person name="Murat C."/>
            <person name="Sun H."/>
            <person name="Tunlid A."/>
            <person name="Henrissat B."/>
            <person name="Grigoriev I.V."/>
            <person name="Hibbett D.S."/>
            <person name="Martin F."/>
            <person name="Nordberg H.P."/>
            <person name="Cantor M.N."/>
            <person name="Hua S.X."/>
        </authorList>
    </citation>
    <scope>NUCLEOTIDE SEQUENCE [LARGE SCALE GENOMIC DNA]</scope>
    <source>
        <strain evidence="3 4">MAFF 305830</strain>
    </source>
</reference>
<proteinExistence type="predicted"/>
<keyword evidence="1" id="KW-0812">Transmembrane</keyword>
<protein>
    <recommendedName>
        <fullName evidence="2">Dynamin N-terminal domain-containing protein</fullName>
    </recommendedName>
</protein>
<feature type="domain" description="Dynamin N-terminal" evidence="2">
    <location>
        <begin position="281"/>
        <end position="497"/>
    </location>
</feature>
<evidence type="ECO:0000313" key="4">
    <source>
        <dbReference type="Proteomes" id="UP000054097"/>
    </source>
</evidence>
<dbReference type="EMBL" id="KN824295">
    <property type="protein sequence ID" value="KIM27962.1"/>
    <property type="molecule type" value="Genomic_DNA"/>
</dbReference>
<sequence length="1014" mass="113296">MLDAEISSLLLHIKALLVATEPLYPWSRRIILAFREEIISTQHDTQLVRLLLSTLSASDSVEVKSAAGAFQSTLVASIPVVRIVTEAVASMVQELPKESTSTKPKITLLITEQHNVIARTRDSLVCRFQALWLESWVSVQKLQEQLPTPYASQPQLRLLLGGFNRIPFSVGATNDTFVRGTPSSQTDLLQLEQWQYGIEQASRSWLKNQTRNMESDEFLSAHRTFLNLLWNGSISSLRGIDFQAFKGNEVSIVEEIQSSITLMRDAARDALLRADSPAWSIVFVGAEDAGKSTFINAFIGMDILPVADGPGTAYPCKLRNISGRAEPTLEFGTSYLNDCLEELRRGQWASKIDSLIDDEWDDSIVLPDEYSVAELEKLWTEVLPEELLERLRYFIEPSFHFASPILGEAKIRTVLHEITDFVRICQSLPVGFNRMDPVDWPIVSMEFSGLDGVPLPEGLTLVDIPGVRKSRDADWDEATREIVRTASSVVAMVSLPSLHSSPWRQLPRMIRQGTGVEASMVLLTRTDEVSSGTMRALETHKRLIRSVFWPAFPKRADASHVIITCSALVGPAARSLLKTLEPLPPGNPAPTWDFLTQKQFIGATEYLFGGDEYVAKERLNIESIGSIKSRLDVCLRSFSFEAASGEFKKAVARLRYQSILDYHEGLEMVTRSISFNLRTLMVLVGVAPGMGYIPGSDLERESIMEKMKLLDAWNAQVCAFQEQVHSIVIQAQNRHSNDMEACINKALMSATRNLELTHRSASPLSVSKENNPVLQFGESEDLEKYMDSYRTAFEDIAKVLDIAAAESVLQEAQNAHDTLFKEMEDTLSSPRLVCQADLTAVLPPRLVHFNSEDLFPHVDEIRTRYTITGAFSQTQLRVLKVLTLKDDFQRLRHLGAVSRFLLSIASTIPFILTLPYWLNKSYVQAYTLSLQSLRPVLIQEAKLESTKFFDILESQLVADALRQTQTVGKEFPPAPHRGSVSMSIDGIQRLIAMSANIIALSTTAEAMQTAVSKK</sequence>
<dbReference type="Pfam" id="PF00350">
    <property type="entry name" value="Dynamin_N"/>
    <property type="match status" value="1"/>
</dbReference>
<keyword evidence="1" id="KW-0472">Membrane</keyword>
<dbReference type="AlphaFoldDB" id="A0A0C2XFU8"/>
<accession>A0A0C2XFU8</accession>
<dbReference type="InterPro" id="IPR045063">
    <property type="entry name" value="Dynamin_N"/>
</dbReference>
<feature type="transmembrane region" description="Helical" evidence="1">
    <location>
        <begin position="900"/>
        <end position="918"/>
    </location>
</feature>
<evidence type="ECO:0000256" key="1">
    <source>
        <dbReference type="SAM" id="Phobius"/>
    </source>
</evidence>
<reference evidence="4" key="2">
    <citation type="submission" date="2015-01" db="EMBL/GenBank/DDBJ databases">
        <title>Evolutionary Origins and Diversification of the Mycorrhizal Mutualists.</title>
        <authorList>
            <consortium name="DOE Joint Genome Institute"/>
            <consortium name="Mycorrhizal Genomics Consortium"/>
            <person name="Kohler A."/>
            <person name="Kuo A."/>
            <person name="Nagy L.G."/>
            <person name="Floudas D."/>
            <person name="Copeland A."/>
            <person name="Barry K.W."/>
            <person name="Cichocki N."/>
            <person name="Veneault-Fourrey C."/>
            <person name="LaButti K."/>
            <person name="Lindquist E.A."/>
            <person name="Lipzen A."/>
            <person name="Lundell T."/>
            <person name="Morin E."/>
            <person name="Murat C."/>
            <person name="Riley R."/>
            <person name="Ohm R."/>
            <person name="Sun H."/>
            <person name="Tunlid A."/>
            <person name="Henrissat B."/>
            <person name="Grigoriev I.V."/>
            <person name="Hibbett D.S."/>
            <person name="Martin F."/>
        </authorList>
    </citation>
    <scope>NUCLEOTIDE SEQUENCE [LARGE SCALE GENOMIC DNA]</scope>
    <source>
        <strain evidence="4">MAFF 305830</strain>
    </source>
</reference>